<gene>
    <name evidence="1" type="ORF">L6164_027145</name>
</gene>
<sequence length="372" mass="41470">MFSPVSVRTITKSPFLPPKLSTFATSFRPRFPNFVSMKESSFPGNSVSTKQRNFCVASTPGSGHEIHESSIQGGETFFRSVLESMESVYLSRNPTAKAILELVQSVENNKICYDHLAFRTFGVDGYGIDSIASFFLNYGYTPREELRFPAKKLKALWFAPPNDTIVGSGSGISGPLPRVFISELLVDQLSPQAQEIIRKYTKTSGDGYKYAALASSLGLLTWERPLYSEFKQLASESEYAAWTLVNGHALNHLTISTHRLKSNLRSIKNLNQFIEENGFRLNSEGGVLKVSPDGLLLQSSTVADSFSFQFSDGKTESVPCSYIEFAERLVLPQYKNLPDTQIKEFHRRDGFEVGNADKIFESTSKEQLSRVG</sequence>
<dbReference type="Proteomes" id="UP000828941">
    <property type="component" value="Chromosome 11"/>
</dbReference>
<accession>A0ACB9LSL5</accession>
<organism evidence="1 2">
    <name type="scientific">Bauhinia variegata</name>
    <name type="common">Purple orchid tree</name>
    <name type="synonym">Phanera variegata</name>
    <dbReference type="NCBI Taxonomy" id="167791"/>
    <lineage>
        <taxon>Eukaryota</taxon>
        <taxon>Viridiplantae</taxon>
        <taxon>Streptophyta</taxon>
        <taxon>Embryophyta</taxon>
        <taxon>Tracheophyta</taxon>
        <taxon>Spermatophyta</taxon>
        <taxon>Magnoliopsida</taxon>
        <taxon>eudicotyledons</taxon>
        <taxon>Gunneridae</taxon>
        <taxon>Pentapetalae</taxon>
        <taxon>rosids</taxon>
        <taxon>fabids</taxon>
        <taxon>Fabales</taxon>
        <taxon>Fabaceae</taxon>
        <taxon>Cercidoideae</taxon>
        <taxon>Cercideae</taxon>
        <taxon>Bauhiniinae</taxon>
        <taxon>Bauhinia</taxon>
    </lineage>
</organism>
<protein>
    <submittedName>
        <fullName evidence="1">Uncharacterized protein</fullName>
    </submittedName>
</protein>
<proteinExistence type="predicted"/>
<reference evidence="1 2" key="1">
    <citation type="journal article" date="2022" name="DNA Res.">
        <title>Chromosomal-level genome assembly of the orchid tree Bauhinia variegata (Leguminosae; Cercidoideae) supports the allotetraploid origin hypothesis of Bauhinia.</title>
        <authorList>
            <person name="Zhong Y."/>
            <person name="Chen Y."/>
            <person name="Zheng D."/>
            <person name="Pang J."/>
            <person name="Liu Y."/>
            <person name="Luo S."/>
            <person name="Meng S."/>
            <person name="Qian L."/>
            <person name="Wei D."/>
            <person name="Dai S."/>
            <person name="Zhou R."/>
        </authorList>
    </citation>
    <scope>NUCLEOTIDE SEQUENCE [LARGE SCALE GENOMIC DNA]</scope>
    <source>
        <strain evidence="1">BV-YZ2020</strain>
    </source>
</reference>
<keyword evidence="2" id="KW-1185">Reference proteome</keyword>
<evidence type="ECO:0000313" key="1">
    <source>
        <dbReference type="EMBL" id="KAI4314211.1"/>
    </source>
</evidence>
<dbReference type="EMBL" id="CM039436">
    <property type="protein sequence ID" value="KAI4314211.1"/>
    <property type="molecule type" value="Genomic_DNA"/>
</dbReference>
<name>A0ACB9LSL5_BAUVA</name>
<evidence type="ECO:0000313" key="2">
    <source>
        <dbReference type="Proteomes" id="UP000828941"/>
    </source>
</evidence>
<comment type="caution">
    <text evidence="1">The sequence shown here is derived from an EMBL/GenBank/DDBJ whole genome shotgun (WGS) entry which is preliminary data.</text>
</comment>